<evidence type="ECO:0000256" key="1">
    <source>
        <dbReference type="PROSITE-ProRule" id="PRU00047"/>
    </source>
</evidence>
<feature type="compositionally biased region" description="Basic and acidic residues" evidence="2">
    <location>
        <begin position="243"/>
        <end position="254"/>
    </location>
</feature>
<feature type="domain" description="CCHC-type" evidence="3">
    <location>
        <begin position="298"/>
        <end position="312"/>
    </location>
</feature>
<accession>A0A4U0U369</accession>
<dbReference type="Pfam" id="PF00098">
    <property type="entry name" value="zf-CCHC"/>
    <property type="match status" value="1"/>
</dbReference>
<feature type="region of interest" description="Disordered" evidence="2">
    <location>
        <begin position="306"/>
        <end position="326"/>
    </location>
</feature>
<keyword evidence="1" id="KW-0862">Zinc</keyword>
<dbReference type="GO" id="GO:0008270">
    <property type="term" value="F:zinc ion binding"/>
    <property type="evidence" value="ECO:0007669"/>
    <property type="project" value="UniProtKB-KW"/>
</dbReference>
<keyword evidence="1" id="KW-0863">Zinc-finger</keyword>
<gene>
    <name evidence="4" type="ORF">B0A50_03483</name>
</gene>
<evidence type="ECO:0000313" key="5">
    <source>
        <dbReference type="Proteomes" id="UP000308549"/>
    </source>
</evidence>
<dbReference type="SUPFAM" id="SSF57756">
    <property type="entry name" value="Retrovirus zinc finger-like domains"/>
    <property type="match status" value="1"/>
</dbReference>
<comment type="caution">
    <text evidence="4">The sequence shown here is derived from an EMBL/GenBank/DDBJ whole genome shotgun (WGS) entry which is preliminary data.</text>
</comment>
<dbReference type="PROSITE" id="PS50158">
    <property type="entry name" value="ZF_CCHC"/>
    <property type="match status" value="1"/>
</dbReference>
<sequence>MKYSKRVLALSGGNSAHRQLEEKFKLLRITKLDQSIPLRTPVQRQPLARKATMANRQPKGMSSRLATMKFMQRSGASPSSAPSTPAEPPSKKQRLSSGSYNSTPTSNRGATTTPGSVGTEEQRRAEAFGGEAADGDESKWYLSFKEPRASTYQSPLQIVSAGYSTLDANGAAKERHSEDDEVPTRPQMAGRRSFGKFNKTLEKQQNPNMSSDSDSEESEAADDAEDDNDEDDPTGANALIAQARKEAGDKARAERKAKRKAEKAETLKLAESRRNKHVKLNALNSISGSSGSGGVKVCHKCKGKGHIQRDCPGLDSNGRRVAKSLE</sequence>
<dbReference type="OrthoDB" id="427960at2759"/>
<proteinExistence type="predicted"/>
<dbReference type="Pfam" id="PF10175">
    <property type="entry name" value="MPP6"/>
    <property type="match status" value="1"/>
</dbReference>
<dbReference type="InterPro" id="IPR001878">
    <property type="entry name" value="Znf_CCHC"/>
</dbReference>
<dbReference type="Proteomes" id="UP000308549">
    <property type="component" value="Unassembled WGS sequence"/>
</dbReference>
<feature type="region of interest" description="Disordered" evidence="2">
    <location>
        <begin position="40"/>
        <end position="122"/>
    </location>
</feature>
<keyword evidence="5" id="KW-1185">Reference proteome</keyword>
<protein>
    <recommendedName>
        <fullName evidence="3">CCHC-type domain-containing protein</fullName>
    </recommendedName>
</protein>
<feature type="compositionally biased region" description="Polar residues" evidence="2">
    <location>
        <begin position="95"/>
        <end position="116"/>
    </location>
</feature>
<dbReference type="GO" id="GO:0003676">
    <property type="term" value="F:nucleic acid binding"/>
    <property type="evidence" value="ECO:0007669"/>
    <property type="project" value="InterPro"/>
</dbReference>
<feature type="region of interest" description="Disordered" evidence="2">
    <location>
        <begin position="167"/>
        <end position="266"/>
    </location>
</feature>
<dbReference type="SMART" id="SM00343">
    <property type="entry name" value="ZnF_C2HC"/>
    <property type="match status" value="1"/>
</dbReference>
<keyword evidence="1" id="KW-0479">Metal-binding</keyword>
<reference evidence="4 5" key="1">
    <citation type="submission" date="2017-03" db="EMBL/GenBank/DDBJ databases">
        <title>Genomes of endolithic fungi from Antarctica.</title>
        <authorList>
            <person name="Coleine C."/>
            <person name="Masonjones S."/>
            <person name="Stajich J.E."/>
        </authorList>
    </citation>
    <scope>NUCLEOTIDE SEQUENCE [LARGE SCALE GENOMIC DNA]</scope>
    <source>
        <strain evidence="4 5">CCFEE 6315</strain>
    </source>
</reference>
<organism evidence="4 5">
    <name type="scientific">Salinomyces thailandicus</name>
    <dbReference type="NCBI Taxonomy" id="706561"/>
    <lineage>
        <taxon>Eukaryota</taxon>
        <taxon>Fungi</taxon>
        <taxon>Dikarya</taxon>
        <taxon>Ascomycota</taxon>
        <taxon>Pezizomycotina</taxon>
        <taxon>Dothideomycetes</taxon>
        <taxon>Dothideomycetidae</taxon>
        <taxon>Mycosphaerellales</taxon>
        <taxon>Teratosphaeriaceae</taxon>
        <taxon>Salinomyces</taxon>
    </lineage>
</organism>
<dbReference type="AlphaFoldDB" id="A0A4U0U369"/>
<evidence type="ECO:0000313" key="4">
    <source>
        <dbReference type="EMBL" id="TKA29470.1"/>
    </source>
</evidence>
<name>A0A4U0U369_9PEZI</name>
<dbReference type="EMBL" id="NAJL01000014">
    <property type="protein sequence ID" value="TKA29470.1"/>
    <property type="molecule type" value="Genomic_DNA"/>
</dbReference>
<evidence type="ECO:0000256" key="2">
    <source>
        <dbReference type="SAM" id="MobiDB-lite"/>
    </source>
</evidence>
<feature type="compositionally biased region" description="Acidic residues" evidence="2">
    <location>
        <begin position="213"/>
        <end position="233"/>
    </location>
</feature>
<evidence type="ECO:0000259" key="3">
    <source>
        <dbReference type="PROSITE" id="PS50158"/>
    </source>
</evidence>
<dbReference type="InterPro" id="IPR036875">
    <property type="entry name" value="Znf_CCHC_sf"/>
</dbReference>